<protein>
    <submittedName>
        <fullName evidence="1">Fad oxidoreductase</fullName>
    </submittedName>
</protein>
<name>A0A1R3FWK2_9ROSI</name>
<accession>A0A1R3FWK2</accession>
<sequence length="67" mass="7715">MLQICKNPIALKPFDLEAPPLDHSLFRVDPLGTRVGMEGELEACTQQLEFWDWNFVCCELKTLRVHA</sequence>
<proteinExistence type="predicted"/>
<organism evidence="1 2">
    <name type="scientific">Corchorus olitorius</name>
    <dbReference type="NCBI Taxonomy" id="93759"/>
    <lineage>
        <taxon>Eukaryota</taxon>
        <taxon>Viridiplantae</taxon>
        <taxon>Streptophyta</taxon>
        <taxon>Embryophyta</taxon>
        <taxon>Tracheophyta</taxon>
        <taxon>Spermatophyta</taxon>
        <taxon>Magnoliopsida</taxon>
        <taxon>eudicotyledons</taxon>
        <taxon>Gunneridae</taxon>
        <taxon>Pentapetalae</taxon>
        <taxon>rosids</taxon>
        <taxon>malvids</taxon>
        <taxon>Malvales</taxon>
        <taxon>Malvaceae</taxon>
        <taxon>Grewioideae</taxon>
        <taxon>Apeibeae</taxon>
        <taxon>Corchorus</taxon>
    </lineage>
</organism>
<evidence type="ECO:0000313" key="1">
    <source>
        <dbReference type="EMBL" id="OMO50224.1"/>
    </source>
</evidence>
<comment type="caution">
    <text evidence="1">The sequence shown here is derived from an EMBL/GenBank/DDBJ whole genome shotgun (WGS) entry which is preliminary data.</text>
</comment>
<dbReference type="Proteomes" id="UP000187203">
    <property type="component" value="Unassembled WGS sequence"/>
</dbReference>
<dbReference type="EMBL" id="AWUE01024634">
    <property type="protein sequence ID" value="OMO50224.1"/>
    <property type="molecule type" value="Genomic_DNA"/>
</dbReference>
<dbReference type="AlphaFoldDB" id="A0A1R3FWK2"/>
<evidence type="ECO:0000313" key="2">
    <source>
        <dbReference type="Proteomes" id="UP000187203"/>
    </source>
</evidence>
<keyword evidence="2" id="KW-1185">Reference proteome</keyword>
<gene>
    <name evidence="1" type="ORF">COLO4_38172</name>
</gene>
<reference evidence="2" key="1">
    <citation type="submission" date="2013-09" db="EMBL/GenBank/DDBJ databases">
        <title>Corchorus olitorius genome sequencing.</title>
        <authorList>
            <person name="Alam M."/>
            <person name="Haque M.S."/>
            <person name="Islam M.S."/>
            <person name="Emdad E.M."/>
            <person name="Islam M.M."/>
            <person name="Ahmed B."/>
            <person name="Halim A."/>
            <person name="Hossen Q.M.M."/>
            <person name="Hossain M.Z."/>
            <person name="Ahmed R."/>
            <person name="Khan M.M."/>
            <person name="Islam R."/>
            <person name="Rashid M.M."/>
            <person name="Khan S.A."/>
            <person name="Rahman M.S."/>
            <person name="Alam M."/>
            <person name="Yahiya A.S."/>
            <person name="Khan M.S."/>
            <person name="Azam M.S."/>
            <person name="Haque T."/>
            <person name="Lashkar M.Z.H."/>
            <person name="Akhand A.I."/>
            <person name="Morshed G."/>
            <person name="Roy S."/>
            <person name="Uddin K.S."/>
            <person name="Rabeya T."/>
            <person name="Hossain A.S."/>
            <person name="Chowdhury A."/>
            <person name="Snigdha A.R."/>
            <person name="Mortoza M.S."/>
            <person name="Matin S.A."/>
            <person name="Hoque S.M.E."/>
            <person name="Islam M.K."/>
            <person name="Roy D.K."/>
            <person name="Haider R."/>
            <person name="Moosa M.M."/>
            <person name="Elias S.M."/>
            <person name="Hasan A.M."/>
            <person name="Jahan S."/>
            <person name="Shafiuddin M."/>
            <person name="Mahmood N."/>
            <person name="Shommy N.S."/>
        </authorList>
    </citation>
    <scope>NUCLEOTIDE SEQUENCE [LARGE SCALE GENOMIC DNA]</scope>
    <source>
        <strain evidence="2">cv. O-4</strain>
    </source>
</reference>